<dbReference type="GO" id="GO:0002181">
    <property type="term" value="P:cytoplasmic translation"/>
    <property type="evidence" value="ECO:0007669"/>
    <property type="project" value="TreeGrafter"/>
</dbReference>
<sequence length="292" mass="32580">MRGLEWKIKEVEDLKNAIRDHKVVGLVGMEDLPSKQLQEVRNRLRGKIKIKMKKNNLIRRSLEGFDGIEEMSKKISGQTALIFSDIDIFKLFKLLESSKSKAPLKPGDRTPKDVVVKKGSTSFKPGPIVGELQRSGIPSGIEGGKVVIREDKVVLREGEAVSPKLSEVLNLLEVYPKEIGLDLKVLFGDGRIFDRSDLVIDLEEYEENLLDAVKNAYNLAFNVAYPSPEILPNLIGKAVQDARNLAFNANIYEKGTMDLLIGKAYSQMIFLATKILGVGRDALDEDTMNILK</sequence>
<gene>
    <name evidence="6" type="primary">rpl10</name>
    <name evidence="6" type="synonym">rplP0</name>
    <name evidence="8" type="ORF">EF807_02090</name>
</gene>
<dbReference type="HAMAP" id="MF_00280">
    <property type="entry name" value="Ribosomal_uL10_arch"/>
    <property type="match status" value="1"/>
</dbReference>
<comment type="function">
    <text evidence="6">Forms part of the ribosomal stalk, playing a central role in the interaction of the ribosome with GTP-bound translation factors.</text>
</comment>
<evidence type="ECO:0000313" key="8">
    <source>
        <dbReference type="EMBL" id="RZN71728.1"/>
    </source>
</evidence>
<dbReference type="EMBL" id="RXIL01000036">
    <property type="protein sequence ID" value="RZN71728.1"/>
    <property type="molecule type" value="Genomic_DNA"/>
</dbReference>
<dbReference type="GO" id="GO:0022625">
    <property type="term" value="C:cytosolic large ribosomal subunit"/>
    <property type="evidence" value="ECO:0007669"/>
    <property type="project" value="TreeGrafter"/>
</dbReference>
<dbReference type="GO" id="GO:0070180">
    <property type="term" value="F:large ribosomal subunit rRNA binding"/>
    <property type="evidence" value="ECO:0007669"/>
    <property type="project" value="UniProtKB-UniRule"/>
</dbReference>
<keyword evidence="2 6" id="KW-0699">rRNA-binding</keyword>
<evidence type="ECO:0000256" key="3">
    <source>
        <dbReference type="ARBA" id="ARBA00022884"/>
    </source>
</evidence>
<dbReference type="InterPro" id="IPR001790">
    <property type="entry name" value="Ribosomal_uL10"/>
</dbReference>
<keyword evidence="3 6" id="KW-0694">RNA-binding</keyword>
<dbReference type="InterPro" id="IPR050323">
    <property type="entry name" value="Ribosomal_protein_uL10"/>
</dbReference>
<dbReference type="GO" id="GO:0000027">
    <property type="term" value="P:ribosomal large subunit assembly"/>
    <property type="evidence" value="ECO:0007669"/>
    <property type="project" value="TreeGrafter"/>
</dbReference>
<dbReference type="Pfam" id="PF17777">
    <property type="entry name" value="RL10P_insert"/>
    <property type="match status" value="1"/>
</dbReference>
<accession>A0A520KZ21</accession>
<evidence type="ECO:0000256" key="6">
    <source>
        <dbReference type="HAMAP-Rule" id="MF_00280"/>
    </source>
</evidence>
<reference evidence="8 9" key="1">
    <citation type="journal article" date="2019" name="Nat. Microbiol.">
        <title>Wide diversity of methane and short-chain alkane metabolisms in uncultured archaea.</title>
        <authorList>
            <person name="Borrel G."/>
            <person name="Adam P.S."/>
            <person name="McKay L.J."/>
            <person name="Chen L.X."/>
            <person name="Sierra-Garcia I.N."/>
            <person name="Sieber C.M."/>
            <person name="Letourneur Q."/>
            <person name="Ghozlane A."/>
            <person name="Andersen G.L."/>
            <person name="Li W.J."/>
            <person name="Hallam S.J."/>
            <person name="Muyzer G."/>
            <person name="de Oliveira V.M."/>
            <person name="Inskeep W.P."/>
            <person name="Banfield J.F."/>
            <person name="Gribaldo S."/>
        </authorList>
    </citation>
    <scope>NUCLEOTIDE SEQUENCE [LARGE SCALE GENOMIC DNA]</scope>
    <source>
        <strain evidence="8">NM1b</strain>
    </source>
</reference>
<evidence type="ECO:0000256" key="2">
    <source>
        <dbReference type="ARBA" id="ARBA00022730"/>
    </source>
</evidence>
<evidence type="ECO:0000256" key="5">
    <source>
        <dbReference type="ARBA" id="ARBA00023274"/>
    </source>
</evidence>
<dbReference type="Gene3D" id="6.10.140.760">
    <property type="match status" value="1"/>
</dbReference>
<comment type="similarity">
    <text evidence="1 6">Belongs to the universal ribosomal protein uL10 family.</text>
</comment>
<feature type="domain" description="Large ribosomal subunit protein uL10-like insertion" evidence="7">
    <location>
        <begin position="105"/>
        <end position="174"/>
    </location>
</feature>
<evidence type="ECO:0000256" key="4">
    <source>
        <dbReference type="ARBA" id="ARBA00022980"/>
    </source>
</evidence>
<evidence type="ECO:0000313" key="9">
    <source>
        <dbReference type="Proteomes" id="UP000320766"/>
    </source>
</evidence>
<dbReference type="GO" id="GO:0003735">
    <property type="term" value="F:structural constituent of ribosome"/>
    <property type="evidence" value="ECO:0007669"/>
    <property type="project" value="TreeGrafter"/>
</dbReference>
<keyword evidence="4 6" id="KW-0689">Ribosomal protein</keyword>
<dbReference type="Proteomes" id="UP000320766">
    <property type="component" value="Unassembled WGS sequence"/>
</dbReference>
<dbReference type="InterPro" id="IPR043141">
    <property type="entry name" value="Ribosomal_uL10-like_sf"/>
</dbReference>
<keyword evidence="5 6" id="KW-0687">Ribonucleoprotein</keyword>
<dbReference type="Pfam" id="PF00466">
    <property type="entry name" value="Ribosomal_L10"/>
    <property type="match status" value="1"/>
</dbReference>
<organism evidence="8 9">
    <name type="scientific">Candidatus Methanolliviera hydrocarbonicum</name>
    <dbReference type="NCBI Taxonomy" id="2491085"/>
    <lineage>
        <taxon>Archaea</taxon>
        <taxon>Methanobacteriati</taxon>
        <taxon>Methanobacteriota</taxon>
        <taxon>Candidatus Methanoliparia</taxon>
        <taxon>Candidatus Methanoliparales</taxon>
        <taxon>Candidatus Methanollivieraceae</taxon>
        <taxon>Candidatus Methanolliviera</taxon>
    </lineage>
</organism>
<dbReference type="InterPro" id="IPR043164">
    <property type="entry name" value="Ribosomal_uL10-like_insert_sf"/>
</dbReference>
<dbReference type="PANTHER" id="PTHR45699:SF3">
    <property type="entry name" value="LARGE RIBOSOMAL SUBUNIT PROTEIN UL10"/>
    <property type="match status" value="1"/>
</dbReference>
<dbReference type="Gene3D" id="3.30.70.1730">
    <property type="match status" value="1"/>
</dbReference>
<comment type="subunit">
    <text evidence="6">Part of the 50S ribosomal subunit. Forms part of the ribosomal stalk which helps the ribosome interact with GTP-bound translation factors. Forms a heptameric L10(L12)2(L12)2(L12)2 complex, where L10 forms an elongated spine to which the L12 dimers bind in a sequential fashion.</text>
</comment>
<evidence type="ECO:0000259" key="7">
    <source>
        <dbReference type="Pfam" id="PF17777"/>
    </source>
</evidence>
<dbReference type="InterPro" id="IPR022909">
    <property type="entry name" value="Ribosomal_uL10_arc"/>
</dbReference>
<dbReference type="AlphaFoldDB" id="A0A520KZ21"/>
<comment type="caution">
    <text evidence="8">The sequence shown here is derived from an EMBL/GenBank/DDBJ whole genome shotgun (WGS) entry which is preliminary data.</text>
</comment>
<proteinExistence type="inferred from homology"/>
<dbReference type="Gene3D" id="3.90.105.20">
    <property type="match status" value="1"/>
</dbReference>
<dbReference type="NCBIfam" id="NF003098">
    <property type="entry name" value="PRK04019.1-5"/>
    <property type="match status" value="1"/>
</dbReference>
<protein>
    <recommendedName>
        <fullName evidence="6">Large ribosomal subunit protein uL10</fullName>
    </recommendedName>
    <alternativeName>
        <fullName evidence="6">Acidic ribosomal protein P0 homolog</fullName>
    </alternativeName>
</protein>
<dbReference type="SUPFAM" id="SSF160369">
    <property type="entry name" value="Ribosomal protein L10-like"/>
    <property type="match status" value="1"/>
</dbReference>
<dbReference type="InterPro" id="IPR040637">
    <property type="entry name" value="Ribosomal_uL10-like_insert"/>
</dbReference>
<dbReference type="PANTHER" id="PTHR45699">
    <property type="entry name" value="60S ACIDIC RIBOSOMAL PROTEIN P0"/>
    <property type="match status" value="1"/>
</dbReference>
<name>A0A520KZ21_9EURY</name>
<evidence type="ECO:0000256" key="1">
    <source>
        <dbReference type="ARBA" id="ARBA00008889"/>
    </source>
</evidence>